<comment type="caution">
    <text evidence="8">Lacks conserved residue(s) required for the propagation of feature annotation.</text>
</comment>
<sequence>MSMFTQRHSHSHAGSYDEASLAEASSSAAWWAQWDPNKVTIWDESVPASWKKCALDGVYFGGSEYQGSLNARISSIFVIFFVSTSFTLLPVVFTKVKGIKVPKACYLFARYFGTGVIVATAFIHLMEHSYMSIGSNSCVGSSGRWVDYPWCSGIVLTTIFVIFLVDLLSEVYIERKFGIACSHGDLVEGAISDDISKPIENDVEAGSPVVSSKDDVSYDVVSGVNSEIAVKPFESQIGAFLVMEFGIIFHSVMIGLELGTTGEEFSVLYPVIVFHQSFEGLGIGARLISIAFPEGKKWWPYALCMLYGVTTPIAIAIGLGVRMSYNAHSFKMSIISGVLDAIAAGILIYTGLVELLARDFIFDPNRTKNLKKLTFMILCTLSGAGLMALLGKWA</sequence>
<evidence type="ECO:0000256" key="1">
    <source>
        <dbReference type="ARBA" id="ARBA00004141"/>
    </source>
</evidence>
<keyword evidence="7 8" id="KW-0472">Membrane</keyword>
<dbReference type="PANTHER" id="PTHR11040:SF32">
    <property type="entry name" value="ZINC-REGULATED TRANSPORTER 1"/>
    <property type="match status" value="1"/>
</dbReference>
<dbReference type="AlphaFoldDB" id="A0A0P1L0J1"/>
<organism evidence="9 10">
    <name type="scientific">Lachancea quebecensis</name>
    <dbReference type="NCBI Taxonomy" id="1654605"/>
    <lineage>
        <taxon>Eukaryota</taxon>
        <taxon>Fungi</taxon>
        <taxon>Dikarya</taxon>
        <taxon>Ascomycota</taxon>
        <taxon>Saccharomycotina</taxon>
        <taxon>Saccharomycetes</taxon>
        <taxon>Saccharomycetales</taxon>
        <taxon>Saccharomycetaceae</taxon>
        <taxon>Lachancea</taxon>
    </lineage>
</organism>
<evidence type="ECO:0000256" key="5">
    <source>
        <dbReference type="ARBA" id="ARBA00022989"/>
    </source>
</evidence>
<evidence type="ECO:0000256" key="7">
    <source>
        <dbReference type="ARBA" id="ARBA00023136"/>
    </source>
</evidence>
<feature type="transmembrane region" description="Helical" evidence="8">
    <location>
        <begin position="73"/>
        <end position="93"/>
    </location>
</feature>
<dbReference type="GO" id="GO:0000006">
    <property type="term" value="F:high-affinity zinc transmembrane transporter activity"/>
    <property type="evidence" value="ECO:0007669"/>
    <property type="project" value="TreeGrafter"/>
</dbReference>
<dbReference type="InterPro" id="IPR004698">
    <property type="entry name" value="Zn/Fe_permease_fun/pln"/>
</dbReference>
<evidence type="ECO:0000313" key="9">
    <source>
        <dbReference type="EMBL" id="CUS23421.1"/>
    </source>
</evidence>
<dbReference type="NCBIfam" id="TIGR00820">
    <property type="entry name" value="zip"/>
    <property type="match status" value="1"/>
</dbReference>
<feature type="transmembrane region" description="Helical" evidence="8">
    <location>
        <begin position="298"/>
        <end position="321"/>
    </location>
</feature>
<dbReference type="OrthoDB" id="448280at2759"/>
<dbReference type="InterPro" id="IPR003689">
    <property type="entry name" value="ZIP"/>
</dbReference>
<keyword evidence="4 8" id="KW-0812">Transmembrane</keyword>
<name>A0A0P1L0J1_9SACH</name>
<gene>
    <name evidence="9" type="ORF">LAQU0_S09e04368g</name>
</gene>
<keyword evidence="10" id="KW-1185">Reference proteome</keyword>
<reference evidence="10" key="1">
    <citation type="submission" date="2015-10" db="EMBL/GenBank/DDBJ databases">
        <authorList>
            <person name="Devillers H."/>
        </authorList>
    </citation>
    <scope>NUCLEOTIDE SEQUENCE [LARGE SCALE GENOMIC DNA]</scope>
</reference>
<dbReference type="GO" id="GO:0071578">
    <property type="term" value="P:zinc ion import across plasma membrane"/>
    <property type="evidence" value="ECO:0007669"/>
    <property type="project" value="TreeGrafter"/>
</dbReference>
<feature type="transmembrane region" description="Helical" evidence="8">
    <location>
        <begin position="333"/>
        <end position="353"/>
    </location>
</feature>
<protein>
    <submittedName>
        <fullName evidence="9">LAQU0S09e04368g1_1</fullName>
    </submittedName>
</protein>
<dbReference type="GO" id="GO:0005886">
    <property type="term" value="C:plasma membrane"/>
    <property type="evidence" value="ECO:0007669"/>
    <property type="project" value="TreeGrafter"/>
</dbReference>
<feature type="transmembrane region" description="Helical" evidence="8">
    <location>
        <begin position="237"/>
        <end position="256"/>
    </location>
</feature>
<feature type="transmembrane region" description="Helical" evidence="8">
    <location>
        <begin position="105"/>
        <end position="126"/>
    </location>
</feature>
<dbReference type="Proteomes" id="UP000236544">
    <property type="component" value="Unassembled WGS sequence"/>
</dbReference>
<keyword evidence="3 8" id="KW-0813">Transport</keyword>
<feature type="transmembrane region" description="Helical" evidence="8">
    <location>
        <begin position="373"/>
        <end position="391"/>
    </location>
</feature>
<accession>A0A0P1L0J1</accession>
<dbReference type="Pfam" id="PF02535">
    <property type="entry name" value="Zip"/>
    <property type="match status" value="1"/>
</dbReference>
<evidence type="ECO:0000256" key="6">
    <source>
        <dbReference type="ARBA" id="ARBA00023065"/>
    </source>
</evidence>
<dbReference type="PANTHER" id="PTHR11040">
    <property type="entry name" value="ZINC/IRON TRANSPORTER"/>
    <property type="match status" value="1"/>
</dbReference>
<comment type="similarity">
    <text evidence="2 8">Belongs to the ZIP transporter (TC 2.A.5) family.</text>
</comment>
<proteinExistence type="inferred from homology"/>
<keyword evidence="5 8" id="KW-1133">Transmembrane helix</keyword>
<evidence type="ECO:0000256" key="3">
    <source>
        <dbReference type="ARBA" id="ARBA00022448"/>
    </source>
</evidence>
<feature type="transmembrane region" description="Helical" evidence="8">
    <location>
        <begin position="146"/>
        <end position="168"/>
    </location>
</feature>
<evidence type="ECO:0000313" key="10">
    <source>
        <dbReference type="Proteomes" id="UP000236544"/>
    </source>
</evidence>
<keyword evidence="6 8" id="KW-0406">Ion transport</keyword>
<comment type="subcellular location">
    <subcellularLocation>
        <location evidence="1 8">Membrane</location>
        <topology evidence="1 8">Multi-pass membrane protein</topology>
    </subcellularLocation>
</comment>
<evidence type="ECO:0000256" key="8">
    <source>
        <dbReference type="RuleBase" id="RU362088"/>
    </source>
</evidence>
<dbReference type="EMBL" id="LN890527">
    <property type="protein sequence ID" value="CUS23421.1"/>
    <property type="molecule type" value="Genomic_DNA"/>
</dbReference>
<evidence type="ECO:0000256" key="2">
    <source>
        <dbReference type="ARBA" id="ARBA00006939"/>
    </source>
</evidence>
<evidence type="ECO:0000256" key="4">
    <source>
        <dbReference type="ARBA" id="ARBA00022692"/>
    </source>
</evidence>